<dbReference type="InterPro" id="IPR009057">
    <property type="entry name" value="Homeodomain-like_sf"/>
</dbReference>
<dbReference type="InterPro" id="IPR002197">
    <property type="entry name" value="HTH_Fis"/>
</dbReference>
<dbReference type="CDD" id="cd00009">
    <property type="entry name" value="AAA"/>
    <property type="match status" value="1"/>
</dbReference>
<protein>
    <recommendedName>
        <fullName evidence="2">DNA-binding transcriptional regulator NtrC</fullName>
    </recommendedName>
    <alternativeName>
        <fullName evidence="14">Nitrogen regulation protein NR(I)</fullName>
    </alternativeName>
    <alternativeName>
        <fullName evidence="15">Nitrogen regulator I</fullName>
    </alternativeName>
</protein>
<dbReference type="PANTHER" id="PTHR32071:SF95">
    <property type="entry name" value="DNA-BINDING TRANSCRIPTIONAL REGULATOR NTRC"/>
    <property type="match status" value="1"/>
</dbReference>
<dbReference type="RefSeq" id="WP_274687774.1">
    <property type="nucleotide sequence ID" value="NZ_JAPMOU010000004.1"/>
</dbReference>
<dbReference type="InterPro" id="IPR025944">
    <property type="entry name" value="Sigma_54_int_dom_CS"/>
</dbReference>
<accession>A0ABT5U4W8</accession>
<dbReference type="SMART" id="SM00382">
    <property type="entry name" value="AAA"/>
    <property type="match status" value="1"/>
</dbReference>
<dbReference type="InterPro" id="IPR011006">
    <property type="entry name" value="CheY-like_superfamily"/>
</dbReference>
<keyword evidence="20" id="KW-1185">Reference proteome</keyword>
<dbReference type="InterPro" id="IPR058031">
    <property type="entry name" value="AAA_lid_NorR"/>
</dbReference>
<keyword evidence="12" id="KW-0804">Transcription</keyword>
<dbReference type="Pfam" id="PF25601">
    <property type="entry name" value="AAA_lid_14"/>
    <property type="match status" value="1"/>
</dbReference>
<feature type="domain" description="Sigma-54 factor interaction" evidence="17">
    <location>
        <begin position="135"/>
        <end position="364"/>
    </location>
</feature>
<evidence type="ECO:0000256" key="9">
    <source>
        <dbReference type="ARBA" id="ARBA00023015"/>
    </source>
</evidence>
<dbReference type="SUPFAM" id="SSF52172">
    <property type="entry name" value="CheY-like"/>
    <property type="match status" value="1"/>
</dbReference>
<evidence type="ECO:0000259" key="17">
    <source>
        <dbReference type="PROSITE" id="PS50045"/>
    </source>
</evidence>
<feature type="modified residue" description="4-aspartylphosphate" evidence="16">
    <location>
        <position position="49"/>
    </location>
</feature>
<evidence type="ECO:0000256" key="14">
    <source>
        <dbReference type="ARBA" id="ARBA00029881"/>
    </source>
</evidence>
<evidence type="ECO:0000313" key="20">
    <source>
        <dbReference type="Proteomes" id="UP001528823"/>
    </source>
</evidence>
<dbReference type="InterPro" id="IPR027417">
    <property type="entry name" value="P-loop_NTPase"/>
</dbReference>
<comment type="subcellular location">
    <subcellularLocation>
        <location evidence="1">Cytoplasm</location>
    </subcellularLocation>
</comment>
<keyword evidence="6" id="KW-0547">Nucleotide-binding</keyword>
<dbReference type="PROSITE" id="PS00688">
    <property type="entry name" value="SIGMA54_INTERACT_3"/>
    <property type="match status" value="1"/>
</dbReference>
<evidence type="ECO:0000256" key="1">
    <source>
        <dbReference type="ARBA" id="ARBA00004496"/>
    </source>
</evidence>
<dbReference type="InterPro" id="IPR001789">
    <property type="entry name" value="Sig_transdc_resp-reg_receiver"/>
</dbReference>
<evidence type="ECO:0000256" key="6">
    <source>
        <dbReference type="ARBA" id="ARBA00022741"/>
    </source>
</evidence>
<organism evidence="19 20">
    <name type="scientific">Spartinivicinus poritis</name>
    <dbReference type="NCBI Taxonomy" id="2994640"/>
    <lineage>
        <taxon>Bacteria</taxon>
        <taxon>Pseudomonadati</taxon>
        <taxon>Pseudomonadota</taxon>
        <taxon>Gammaproteobacteria</taxon>
        <taxon>Oceanospirillales</taxon>
        <taxon>Zooshikellaceae</taxon>
        <taxon>Spartinivicinus</taxon>
    </lineage>
</organism>
<dbReference type="Gene3D" id="1.10.10.60">
    <property type="entry name" value="Homeodomain-like"/>
    <property type="match status" value="1"/>
</dbReference>
<evidence type="ECO:0000313" key="19">
    <source>
        <dbReference type="EMBL" id="MDE1461411.1"/>
    </source>
</evidence>
<dbReference type="InterPro" id="IPR002078">
    <property type="entry name" value="Sigma_54_int"/>
</dbReference>
<keyword evidence="10" id="KW-0238">DNA-binding</keyword>
<dbReference type="Pfam" id="PF00158">
    <property type="entry name" value="Sigma54_activat"/>
    <property type="match status" value="1"/>
</dbReference>
<evidence type="ECO:0000256" key="3">
    <source>
        <dbReference type="ARBA" id="ARBA00022490"/>
    </source>
</evidence>
<evidence type="ECO:0000256" key="11">
    <source>
        <dbReference type="ARBA" id="ARBA00023159"/>
    </source>
</evidence>
<evidence type="ECO:0000256" key="13">
    <source>
        <dbReference type="ARBA" id="ARBA00023231"/>
    </source>
</evidence>
<keyword evidence="4" id="KW-0678">Repressor</keyword>
<evidence type="ECO:0000256" key="2">
    <source>
        <dbReference type="ARBA" id="ARBA00019059"/>
    </source>
</evidence>
<dbReference type="Proteomes" id="UP001528823">
    <property type="component" value="Unassembled WGS sequence"/>
</dbReference>
<evidence type="ECO:0000256" key="16">
    <source>
        <dbReference type="PROSITE-ProRule" id="PRU00169"/>
    </source>
</evidence>
<keyword evidence="11" id="KW-0010">Activator</keyword>
<comment type="caution">
    <text evidence="19">The sequence shown here is derived from an EMBL/GenBank/DDBJ whole genome shotgun (WGS) entry which is preliminary data.</text>
</comment>
<keyword evidence="9" id="KW-0805">Transcription regulation</keyword>
<proteinExistence type="predicted"/>
<dbReference type="Pfam" id="PF00072">
    <property type="entry name" value="Response_reg"/>
    <property type="match status" value="1"/>
</dbReference>
<evidence type="ECO:0000256" key="15">
    <source>
        <dbReference type="ARBA" id="ARBA00031910"/>
    </source>
</evidence>
<evidence type="ECO:0000256" key="7">
    <source>
        <dbReference type="ARBA" id="ARBA00022840"/>
    </source>
</evidence>
<reference evidence="19 20" key="1">
    <citation type="submission" date="2022-11" db="EMBL/GenBank/DDBJ databases">
        <title>Spartinivicinus poritis sp. nov., isolated from scleractinian coral Porites lutea.</title>
        <authorList>
            <person name="Zhang G."/>
            <person name="Cai L."/>
            <person name="Wei Q."/>
        </authorList>
    </citation>
    <scope>NUCLEOTIDE SEQUENCE [LARGE SCALE GENOMIC DNA]</scope>
    <source>
        <strain evidence="19 20">A2-2</strain>
    </source>
</reference>
<dbReference type="PROSITE" id="PS00676">
    <property type="entry name" value="SIGMA54_INTERACT_2"/>
    <property type="match status" value="1"/>
</dbReference>
<dbReference type="SUPFAM" id="SSF52540">
    <property type="entry name" value="P-loop containing nucleoside triphosphate hydrolases"/>
    <property type="match status" value="1"/>
</dbReference>
<dbReference type="Pfam" id="PF02954">
    <property type="entry name" value="HTH_8"/>
    <property type="match status" value="1"/>
</dbReference>
<keyword evidence="5 16" id="KW-0597">Phosphoprotein</keyword>
<keyword evidence="13" id="KW-0535">Nitrogen fixation</keyword>
<keyword evidence="7" id="KW-0067">ATP-binding</keyword>
<dbReference type="PROSITE" id="PS00675">
    <property type="entry name" value="SIGMA54_INTERACT_1"/>
    <property type="match status" value="1"/>
</dbReference>
<dbReference type="PANTHER" id="PTHR32071">
    <property type="entry name" value="TRANSCRIPTIONAL REGULATORY PROTEIN"/>
    <property type="match status" value="1"/>
</dbReference>
<evidence type="ECO:0000256" key="8">
    <source>
        <dbReference type="ARBA" id="ARBA00023012"/>
    </source>
</evidence>
<dbReference type="InterPro" id="IPR025662">
    <property type="entry name" value="Sigma_54_int_dom_ATP-bd_1"/>
</dbReference>
<keyword evidence="8" id="KW-0902">Two-component regulatory system</keyword>
<dbReference type="Gene3D" id="3.40.50.2300">
    <property type="match status" value="1"/>
</dbReference>
<dbReference type="SMART" id="SM00448">
    <property type="entry name" value="REC"/>
    <property type="match status" value="1"/>
</dbReference>
<dbReference type="PROSITE" id="PS50110">
    <property type="entry name" value="RESPONSE_REGULATORY"/>
    <property type="match status" value="1"/>
</dbReference>
<sequence>MTHLLIVDDDLAIRRTLELHLSQHYQTTLAGNVEEALSIANVPDVILLDICMPGINGLEAIPKFKLQWSNCRIIIMTAFHDMQSTIVAMQRGADEYIYKPIDIFELDRAIQQAINYQKSCIDKNLVIPTVIQPTIVGSSPSMRKIFKTIGKVANTCATIMITGESGTGKEMVAKTIHHASDRHNKPFIAINCAALVDSLLEAELFGYKKGAFTGAVADQAGKFQLAHNGTLFLDEIGELSPIIQAKLLRVLQEQQVNPLGSQDSISINSRIINATNADLEHAIEKKQFRKDLYYRLQVVNIHLPPLRQRKSDLPELVSFLLSKASKMLGRQVNKVAVGVMDKLYQYDWPGNIRELENTLTKAAALCCGEIITLADLPDNIAQHPTKLNMTPNRDTQAESNKQAIYSLKEMEKKHVAKVLHYTNWHKGHACEILGISRPRLQRLIAQFNLVKSE</sequence>
<feature type="domain" description="Response regulatory" evidence="18">
    <location>
        <begin position="3"/>
        <end position="114"/>
    </location>
</feature>
<evidence type="ECO:0000256" key="5">
    <source>
        <dbReference type="ARBA" id="ARBA00022553"/>
    </source>
</evidence>
<dbReference type="EMBL" id="JAPMOU010000004">
    <property type="protein sequence ID" value="MDE1461411.1"/>
    <property type="molecule type" value="Genomic_DNA"/>
</dbReference>
<dbReference type="CDD" id="cd00156">
    <property type="entry name" value="REC"/>
    <property type="match status" value="1"/>
</dbReference>
<evidence type="ECO:0000256" key="10">
    <source>
        <dbReference type="ARBA" id="ARBA00023125"/>
    </source>
</evidence>
<keyword evidence="3" id="KW-0963">Cytoplasm</keyword>
<evidence type="ECO:0000256" key="12">
    <source>
        <dbReference type="ARBA" id="ARBA00023163"/>
    </source>
</evidence>
<dbReference type="Gene3D" id="3.40.50.300">
    <property type="entry name" value="P-loop containing nucleotide triphosphate hydrolases"/>
    <property type="match status" value="1"/>
</dbReference>
<dbReference type="InterPro" id="IPR003593">
    <property type="entry name" value="AAA+_ATPase"/>
</dbReference>
<name>A0ABT5U4W8_9GAMM</name>
<dbReference type="PROSITE" id="PS50045">
    <property type="entry name" value="SIGMA54_INTERACT_4"/>
    <property type="match status" value="1"/>
</dbReference>
<dbReference type="Gene3D" id="1.10.8.60">
    <property type="match status" value="1"/>
</dbReference>
<gene>
    <name evidence="19" type="ORF">ORQ98_05470</name>
</gene>
<evidence type="ECO:0000256" key="4">
    <source>
        <dbReference type="ARBA" id="ARBA00022491"/>
    </source>
</evidence>
<dbReference type="SUPFAM" id="SSF46689">
    <property type="entry name" value="Homeodomain-like"/>
    <property type="match status" value="1"/>
</dbReference>
<evidence type="ECO:0000259" key="18">
    <source>
        <dbReference type="PROSITE" id="PS50110"/>
    </source>
</evidence>
<dbReference type="InterPro" id="IPR025943">
    <property type="entry name" value="Sigma_54_int_dom_ATP-bd_2"/>
</dbReference>